<dbReference type="SUPFAM" id="SSF103657">
    <property type="entry name" value="BAR/IMD domain-like"/>
    <property type="match status" value="1"/>
</dbReference>
<feature type="region of interest" description="Disordered" evidence="2">
    <location>
        <begin position="1"/>
        <end position="24"/>
    </location>
</feature>
<dbReference type="PANTHER" id="PTHR15228:SF25">
    <property type="entry name" value="F-BAR DOMAIN-CONTAINING PROTEIN"/>
    <property type="match status" value="1"/>
</dbReference>
<evidence type="ECO:0000259" key="3">
    <source>
        <dbReference type="PROSITE" id="PS50238"/>
    </source>
</evidence>
<keyword evidence="1" id="KW-0343">GTPase activation</keyword>
<dbReference type="STRING" id="50990.A0A4Y7QMH6"/>
<dbReference type="SUPFAM" id="SSF48350">
    <property type="entry name" value="GTPase activation domain, GAP"/>
    <property type="match status" value="1"/>
</dbReference>
<dbReference type="SMART" id="SM00324">
    <property type="entry name" value="RhoGAP"/>
    <property type="match status" value="1"/>
</dbReference>
<dbReference type="AlphaFoldDB" id="A0A4Y7QMH6"/>
<dbReference type="Gene3D" id="1.10.555.10">
    <property type="entry name" value="Rho GTPase activation protein"/>
    <property type="match status" value="1"/>
</dbReference>
<dbReference type="InterPro" id="IPR000198">
    <property type="entry name" value="RhoGAP_dom"/>
</dbReference>
<feature type="compositionally biased region" description="Polar residues" evidence="2">
    <location>
        <begin position="692"/>
        <end position="702"/>
    </location>
</feature>
<dbReference type="PANTHER" id="PTHR15228">
    <property type="entry name" value="SPERMATHECAL PHYSIOLOGY VARIANT"/>
    <property type="match status" value="1"/>
</dbReference>
<feature type="compositionally biased region" description="Polar residues" evidence="2">
    <location>
        <begin position="649"/>
        <end position="664"/>
    </location>
</feature>
<feature type="compositionally biased region" description="Polar residues" evidence="2">
    <location>
        <begin position="217"/>
        <end position="232"/>
    </location>
</feature>
<feature type="region of interest" description="Disordered" evidence="2">
    <location>
        <begin position="164"/>
        <end position="232"/>
    </location>
</feature>
<dbReference type="Proteomes" id="UP000294933">
    <property type="component" value="Unassembled WGS sequence"/>
</dbReference>
<dbReference type="VEuPathDB" id="FungiDB:BD410DRAFT_760544"/>
<dbReference type="EMBL" id="ML170157">
    <property type="protein sequence ID" value="TDL28854.1"/>
    <property type="molecule type" value="Genomic_DNA"/>
</dbReference>
<evidence type="ECO:0000313" key="4">
    <source>
        <dbReference type="EMBL" id="TDL28854.1"/>
    </source>
</evidence>
<evidence type="ECO:0000256" key="1">
    <source>
        <dbReference type="ARBA" id="ARBA00022468"/>
    </source>
</evidence>
<reference evidence="4 5" key="1">
    <citation type="submission" date="2018-06" db="EMBL/GenBank/DDBJ databases">
        <title>A transcriptomic atlas of mushroom development highlights an independent origin of complex multicellularity.</title>
        <authorList>
            <consortium name="DOE Joint Genome Institute"/>
            <person name="Krizsan K."/>
            <person name="Almasi E."/>
            <person name="Merenyi Z."/>
            <person name="Sahu N."/>
            <person name="Viragh M."/>
            <person name="Koszo T."/>
            <person name="Mondo S."/>
            <person name="Kiss B."/>
            <person name="Balint B."/>
            <person name="Kues U."/>
            <person name="Barry K."/>
            <person name="Hegedus J.C."/>
            <person name="Henrissat B."/>
            <person name="Johnson J."/>
            <person name="Lipzen A."/>
            <person name="Ohm R."/>
            <person name="Nagy I."/>
            <person name="Pangilinan J."/>
            <person name="Yan J."/>
            <person name="Xiong Y."/>
            <person name="Grigoriev I.V."/>
            <person name="Hibbett D.S."/>
            <person name="Nagy L.G."/>
        </authorList>
    </citation>
    <scope>NUCLEOTIDE SEQUENCE [LARGE SCALE GENOMIC DNA]</scope>
    <source>
        <strain evidence="4 5">SZMC22713</strain>
    </source>
</reference>
<sequence length="781" mass="86858">MAASSSENVPTSRPSTSDQPQQGPINLFDQHLKVLSDSYLSFFQERVKIEEIYVESLLRLHRKIKAVDSSLDLPGESTTVRRAWIEVRDNVEREAQTREFFHKTLVSDVINPLLALKETQDRTRKRIKEDIKDSTSAHMEYAESTLPRLKRNYLRKCQEVEDYKAANSPTNMQPPPPPLGLDPLMLANARSNPPLASPPIVTSPQPLRPLSRRPSQHQAQPRNRSPSASNPLQEFAHQGKKQLNQLMTFLDTKGGTVKDGLGGVRGDAPVRTVRAKRDAEEADREYRKGVHWLETLRIRRVKILEGAFKSLELFIAESGDIMKKVLDKYADNTAATSGTQTHLTEHVKEAVSHISSQKDVSLLSSSIPRYLQQSTPRRTLYHNFRVGDCQDLIFGVGLVDYAHSRALRDGDIPKIVRICVSEVDKRGLNSEGVYRVSGRHAIVQDLMHKIERDERSFHFQQTDDIFVVASLLKQYLRELPEPVFKFPLEDRVKHTEELEQHVSNNFVFLRGKIRRLPAVHQATLKTIVEHLARVAAHSEKNKMDPKNLAIIFAAVIFGEDEMPKNGDLLSMQNWKDSLMEDLIIHANKLFDDKSSTSSSPPLPPAPAGEPILSYGYGSSYTQFASMPPRRSTDVPHGQDFTPQLPPRPSNSIHPSRRSNAQASRTGPPDSDDTSTLVSQRNNLAPPGLEGAQSLSSEGTGSISEGDVLVDDTRADQDIEGSSIPDGSSRGDTSSVADSLTTASVSPTPLRSKPLPKAGHTGDPDPDADQSRRSRPSSPSLP</sequence>
<dbReference type="Pfam" id="PF00620">
    <property type="entry name" value="RhoGAP"/>
    <property type="match status" value="1"/>
</dbReference>
<organism evidence="4 5">
    <name type="scientific">Rickenella mellea</name>
    <dbReference type="NCBI Taxonomy" id="50990"/>
    <lineage>
        <taxon>Eukaryota</taxon>
        <taxon>Fungi</taxon>
        <taxon>Dikarya</taxon>
        <taxon>Basidiomycota</taxon>
        <taxon>Agaricomycotina</taxon>
        <taxon>Agaricomycetes</taxon>
        <taxon>Hymenochaetales</taxon>
        <taxon>Rickenellaceae</taxon>
        <taxon>Rickenella</taxon>
    </lineage>
</organism>
<feature type="region of interest" description="Disordered" evidence="2">
    <location>
        <begin position="622"/>
        <end position="781"/>
    </location>
</feature>
<feature type="compositionally biased region" description="Polar residues" evidence="2">
    <location>
        <begin position="729"/>
        <end position="748"/>
    </location>
</feature>
<dbReference type="InterPro" id="IPR051025">
    <property type="entry name" value="RhoGAP"/>
</dbReference>
<protein>
    <recommendedName>
        <fullName evidence="3">Rho-GAP domain-containing protein</fullName>
    </recommendedName>
</protein>
<gene>
    <name evidence="4" type="ORF">BD410DRAFT_760544</name>
</gene>
<dbReference type="InterPro" id="IPR008936">
    <property type="entry name" value="Rho_GTPase_activation_prot"/>
</dbReference>
<dbReference type="Gene3D" id="1.20.1270.60">
    <property type="entry name" value="Arfaptin homology (AH) domain/BAR domain"/>
    <property type="match status" value="1"/>
</dbReference>
<dbReference type="GO" id="GO:0005096">
    <property type="term" value="F:GTPase activator activity"/>
    <property type="evidence" value="ECO:0007669"/>
    <property type="project" value="UniProtKB-KW"/>
</dbReference>
<dbReference type="GO" id="GO:0007165">
    <property type="term" value="P:signal transduction"/>
    <property type="evidence" value="ECO:0007669"/>
    <property type="project" value="InterPro"/>
</dbReference>
<keyword evidence="5" id="KW-1185">Reference proteome</keyword>
<dbReference type="InterPro" id="IPR001060">
    <property type="entry name" value="FCH_dom"/>
</dbReference>
<name>A0A4Y7QMH6_9AGAM</name>
<accession>A0A4Y7QMH6</accession>
<evidence type="ECO:0000256" key="2">
    <source>
        <dbReference type="SAM" id="MobiDB-lite"/>
    </source>
</evidence>
<proteinExistence type="predicted"/>
<dbReference type="OrthoDB" id="79452at2759"/>
<dbReference type="PROSITE" id="PS50238">
    <property type="entry name" value="RHOGAP"/>
    <property type="match status" value="1"/>
</dbReference>
<feature type="compositionally biased region" description="Polar residues" evidence="2">
    <location>
        <begin position="673"/>
        <end position="682"/>
    </location>
</feature>
<dbReference type="Pfam" id="PF00611">
    <property type="entry name" value="FCH"/>
    <property type="match status" value="1"/>
</dbReference>
<feature type="domain" description="Rho-GAP" evidence="3">
    <location>
        <begin position="396"/>
        <end position="590"/>
    </location>
</feature>
<evidence type="ECO:0000313" key="5">
    <source>
        <dbReference type="Proteomes" id="UP000294933"/>
    </source>
</evidence>
<dbReference type="InterPro" id="IPR027267">
    <property type="entry name" value="AH/BAR_dom_sf"/>
</dbReference>